<dbReference type="Proteomes" id="UP001227268">
    <property type="component" value="Unassembled WGS sequence"/>
</dbReference>
<sequence length="410" mass="44707">MPCDAPMISNRACINTGCREKRRTHIIGADLGRLFIIVTGAATLSVAFASACYTGATPFLMKDKFNVSREVAGLGLTLYVLGAPLCEIYGRQLMFLVTFFPFTMFCLGPPFAQNISTILVTRFFAGLFDGSSILAIAGAMVADVWAAKERGFDMSLFVNACFLGSVIGPIAGGLAGKSKLGWRSVFHTMFIFAAVMYLVGIVFLPETYAPVLVRRKAARLDKATSAFHRSKYDTERKTPKQVLEISLTRPFVFLFLEPIVVLLPINVSFVYGALYLTFAAYPTMFQSPKPLGYGMDSGVESLPFLGIGFVMILGTVTTLVTDNYYVRAVNASSTGSVPPETRLIPACYASRLLAIVCGKTVAPDTDTTDDSLDEGKEHEDAAESHFQSGILPSKQLQFCSNWFMRVLDCN</sequence>
<dbReference type="EMBL" id="JASBWT010000010">
    <property type="protein sequence ID" value="KAJ9101080.1"/>
    <property type="molecule type" value="Genomic_DNA"/>
</dbReference>
<comment type="caution">
    <text evidence="1">The sequence shown here is derived from an EMBL/GenBank/DDBJ whole genome shotgun (WGS) entry which is preliminary data.</text>
</comment>
<name>A0ACC2VNT5_9TREE</name>
<gene>
    <name evidence="1" type="ORF">QFC21_003298</name>
</gene>
<organism evidence="1 2">
    <name type="scientific">Naganishia friedmannii</name>
    <dbReference type="NCBI Taxonomy" id="89922"/>
    <lineage>
        <taxon>Eukaryota</taxon>
        <taxon>Fungi</taxon>
        <taxon>Dikarya</taxon>
        <taxon>Basidiomycota</taxon>
        <taxon>Agaricomycotina</taxon>
        <taxon>Tremellomycetes</taxon>
        <taxon>Filobasidiales</taxon>
        <taxon>Filobasidiaceae</taxon>
        <taxon>Naganishia</taxon>
    </lineage>
</organism>
<keyword evidence="2" id="KW-1185">Reference proteome</keyword>
<evidence type="ECO:0000313" key="2">
    <source>
        <dbReference type="Proteomes" id="UP001227268"/>
    </source>
</evidence>
<reference evidence="1" key="1">
    <citation type="submission" date="2023-04" db="EMBL/GenBank/DDBJ databases">
        <title>Draft Genome sequencing of Naganishia species isolated from polar environments using Oxford Nanopore Technology.</title>
        <authorList>
            <person name="Leo P."/>
            <person name="Venkateswaran K."/>
        </authorList>
    </citation>
    <scope>NUCLEOTIDE SEQUENCE</scope>
    <source>
        <strain evidence="1">MNA-CCFEE 5423</strain>
    </source>
</reference>
<accession>A0ACC2VNT5</accession>
<evidence type="ECO:0000313" key="1">
    <source>
        <dbReference type="EMBL" id="KAJ9101080.1"/>
    </source>
</evidence>
<proteinExistence type="predicted"/>
<protein>
    <submittedName>
        <fullName evidence="1">Uncharacterized protein</fullName>
    </submittedName>
</protein>